<dbReference type="EMBL" id="MEHJ01000001">
    <property type="protein sequence ID" value="OEJ23661.1"/>
    <property type="molecule type" value="Genomic_DNA"/>
</dbReference>
<protein>
    <recommendedName>
        <fullName evidence="5">Integral membrane protein</fullName>
    </recommendedName>
</protein>
<evidence type="ECO:0000256" key="2">
    <source>
        <dbReference type="SAM" id="Phobius"/>
    </source>
</evidence>
<evidence type="ECO:0000313" key="4">
    <source>
        <dbReference type="Proteomes" id="UP000095759"/>
    </source>
</evidence>
<reference evidence="3 4" key="1">
    <citation type="submission" date="2016-08" db="EMBL/GenBank/DDBJ databases">
        <title>Complete genome sequence of Streptomyces agglomeratus strain 6-3-2, a novel anti-MRSA actinomycete isolated from Wuli of Tebit, China.</title>
        <authorList>
            <person name="Chen X."/>
        </authorList>
    </citation>
    <scope>NUCLEOTIDE SEQUENCE [LARGE SCALE GENOMIC DNA]</scope>
    <source>
        <strain evidence="3 4">6-3-2</strain>
    </source>
</reference>
<gene>
    <name evidence="3" type="ORF">AS594_03385</name>
</gene>
<proteinExistence type="predicted"/>
<keyword evidence="2" id="KW-0812">Transmembrane</keyword>
<dbReference type="AlphaFoldDB" id="A0A1E5P2A1"/>
<feature type="transmembrane region" description="Helical" evidence="2">
    <location>
        <begin position="139"/>
        <end position="157"/>
    </location>
</feature>
<evidence type="ECO:0008006" key="5">
    <source>
        <dbReference type="Google" id="ProtNLM"/>
    </source>
</evidence>
<accession>A0A1E5P2A1</accession>
<feature type="transmembrane region" description="Helical" evidence="2">
    <location>
        <begin position="40"/>
        <end position="61"/>
    </location>
</feature>
<comment type="caution">
    <text evidence="3">The sequence shown here is derived from an EMBL/GenBank/DDBJ whole genome shotgun (WGS) entry which is preliminary data.</text>
</comment>
<dbReference type="RefSeq" id="WP_069925583.1">
    <property type="nucleotide sequence ID" value="NZ_MEHI01000001.1"/>
</dbReference>
<name>A0A1E5P2A1_9ACTN</name>
<keyword evidence="2" id="KW-0472">Membrane</keyword>
<dbReference type="Proteomes" id="UP000095759">
    <property type="component" value="Unassembled WGS sequence"/>
</dbReference>
<keyword evidence="2" id="KW-1133">Transmembrane helix</keyword>
<dbReference type="STRING" id="285458.BGM19_33400"/>
<feature type="transmembrane region" description="Helical" evidence="2">
    <location>
        <begin position="109"/>
        <end position="127"/>
    </location>
</feature>
<evidence type="ECO:0000256" key="1">
    <source>
        <dbReference type="SAM" id="MobiDB-lite"/>
    </source>
</evidence>
<feature type="transmembrane region" description="Helical" evidence="2">
    <location>
        <begin position="81"/>
        <end position="97"/>
    </location>
</feature>
<keyword evidence="4" id="KW-1185">Reference proteome</keyword>
<organism evidence="3 4">
    <name type="scientific">Streptomyces agglomeratus</name>
    <dbReference type="NCBI Taxonomy" id="285458"/>
    <lineage>
        <taxon>Bacteria</taxon>
        <taxon>Bacillati</taxon>
        <taxon>Actinomycetota</taxon>
        <taxon>Actinomycetes</taxon>
        <taxon>Kitasatosporales</taxon>
        <taxon>Streptomycetaceae</taxon>
        <taxon>Streptomyces</taxon>
    </lineage>
</organism>
<feature type="region of interest" description="Disordered" evidence="1">
    <location>
        <begin position="1"/>
        <end position="26"/>
    </location>
</feature>
<dbReference type="OrthoDB" id="8535577at2"/>
<sequence length="171" mass="18180">MKPSKTSDRSQSGRTDRPRTDRPSPRLRLLPGISSERRGFVLAWWGFALTFGGMRLLTWLIHIDVAGVGDIQAGGVHIHHYVWGILLLAAVGAAGLVERSARARAWMGLAYGVGLALVLDEAALLISLEDVYWDTEGGVSIALAIAVIALAGSVLAVTRGRRASRGGGGQE</sequence>
<feature type="compositionally biased region" description="Basic and acidic residues" evidence="1">
    <location>
        <begin position="14"/>
        <end position="24"/>
    </location>
</feature>
<evidence type="ECO:0000313" key="3">
    <source>
        <dbReference type="EMBL" id="OEJ23661.1"/>
    </source>
</evidence>